<evidence type="ECO:0000313" key="11">
    <source>
        <dbReference type="Proteomes" id="UP001266305"/>
    </source>
</evidence>
<evidence type="ECO:0000256" key="3">
    <source>
        <dbReference type="ARBA" id="ARBA00034487"/>
    </source>
</evidence>
<dbReference type="EC" id="2.1.1.137" evidence="4"/>
<evidence type="ECO:0000256" key="5">
    <source>
        <dbReference type="ARBA" id="ARBA00034545"/>
    </source>
</evidence>
<organism evidence="10 11">
    <name type="scientific">Saguinus oedipus</name>
    <name type="common">Cotton-top tamarin</name>
    <name type="synonym">Oedipomidas oedipus</name>
    <dbReference type="NCBI Taxonomy" id="9490"/>
    <lineage>
        <taxon>Eukaryota</taxon>
        <taxon>Metazoa</taxon>
        <taxon>Chordata</taxon>
        <taxon>Craniata</taxon>
        <taxon>Vertebrata</taxon>
        <taxon>Euteleostomi</taxon>
        <taxon>Mammalia</taxon>
        <taxon>Eutheria</taxon>
        <taxon>Euarchontoglires</taxon>
        <taxon>Primates</taxon>
        <taxon>Haplorrhini</taxon>
        <taxon>Platyrrhini</taxon>
        <taxon>Cebidae</taxon>
        <taxon>Callitrichinae</taxon>
        <taxon>Saguinus</taxon>
    </lineage>
</organism>
<evidence type="ECO:0000256" key="4">
    <source>
        <dbReference type="ARBA" id="ARBA00034521"/>
    </source>
</evidence>
<evidence type="ECO:0000256" key="2">
    <source>
        <dbReference type="ARBA" id="ARBA00022691"/>
    </source>
</evidence>
<comment type="similarity">
    <text evidence="3">Belongs to the methyltransferase superfamily. Arsenite methyltransferase family.</text>
</comment>
<evidence type="ECO:0000256" key="6">
    <source>
        <dbReference type="ARBA" id="ARBA00047941"/>
    </source>
</evidence>
<dbReference type="Proteomes" id="UP001266305">
    <property type="component" value="Unassembled WGS sequence"/>
</dbReference>
<comment type="caution">
    <text evidence="10">The sequence shown here is derived from an EMBL/GenBank/DDBJ whole genome shotgun (WGS) entry which is preliminary data.</text>
</comment>
<reference evidence="10 11" key="1">
    <citation type="submission" date="2023-05" db="EMBL/GenBank/DDBJ databases">
        <title>B98-5 Cell Line De Novo Hybrid Assembly: An Optical Mapping Approach.</title>
        <authorList>
            <person name="Kananen K."/>
            <person name="Auerbach J.A."/>
            <person name="Kautto E."/>
            <person name="Blachly J.S."/>
        </authorList>
    </citation>
    <scope>NUCLEOTIDE SEQUENCE [LARGE SCALE GENOMIC DNA]</scope>
    <source>
        <strain evidence="10">B95-8</strain>
        <tissue evidence="10">Cell line</tissue>
    </source>
</reference>
<comment type="catalytic activity">
    <reaction evidence="6">
        <text>arsenic triglutathione + [thioredoxin]-dithiol + S-adenosyl-L-methionine + 2 H2O = methylarsonous acid + [thioredoxin]-disulfide + 3 glutathione + S-adenosyl-L-homocysteine + H(+)</text>
        <dbReference type="Rhea" id="RHEA:69460"/>
        <dbReference type="Rhea" id="RHEA-COMP:10698"/>
        <dbReference type="Rhea" id="RHEA-COMP:10700"/>
        <dbReference type="ChEBI" id="CHEBI:15377"/>
        <dbReference type="ChEBI" id="CHEBI:15378"/>
        <dbReference type="ChEBI" id="CHEBI:17826"/>
        <dbReference type="ChEBI" id="CHEBI:29950"/>
        <dbReference type="ChEBI" id="CHEBI:50058"/>
        <dbReference type="ChEBI" id="CHEBI:57856"/>
        <dbReference type="ChEBI" id="CHEBI:57925"/>
        <dbReference type="ChEBI" id="CHEBI:59789"/>
        <dbReference type="ChEBI" id="CHEBI:183640"/>
        <dbReference type="EC" id="2.1.1.137"/>
    </reaction>
</comment>
<dbReference type="InterPro" id="IPR026669">
    <property type="entry name" value="Arsenite_MeTrfase-like"/>
</dbReference>
<dbReference type="InterPro" id="IPR025714">
    <property type="entry name" value="Methyltranfer_dom"/>
</dbReference>
<comment type="catalytic activity">
    <reaction evidence="8">
        <text>arsenic triglutathione + 3 [thioredoxin]-dithiol + 3 S-adenosyl-L-methionine = trimethylarsine + 3 [thioredoxin]-disulfide + 3 glutathione + 3 S-adenosyl-L-homocysteine + 3 H(+)</text>
        <dbReference type="Rhea" id="RHEA:69432"/>
        <dbReference type="Rhea" id="RHEA-COMP:10698"/>
        <dbReference type="Rhea" id="RHEA-COMP:10700"/>
        <dbReference type="ChEBI" id="CHEBI:15378"/>
        <dbReference type="ChEBI" id="CHEBI:27130"/>
        <dbReference type="ChEBI" id="CHEBI:29950"/>
        <dbReference type="ChEBI" id="CHEBI:50058"/>
        <dbReference type="ChEBI" id="CHEBI:57856"/>
        <dbReference type="ChEBI" id="CHEBI:57925"/>
        <dbReference type="ChEBI" id="CHEBI:59789"/>
        <dbReference type="ChEBI" id="CHEBI:183640"/>
        <dbReference type="EC" id="2.1.1.137"/>
    </reaction>
</comment>
<accession>A0ABQ9UQ34</accession>
<keyword evidence="2" id="KW-0949">S-adenosyl-L-methionine</keyword>
<dbReference type="PANTHER" id="PTHR43675">
    <property type="entry name" value="ARSENITE METHYLTRANSFERASE"/>
    <property type="match status" value="1"/>
</dbReference>
<feature type="domain" description="Methyltransferase" evidence="9">
    <location>
        <begin position="1"/>
        <end position="81"/>
    </location>
</feature>
<gene>
    <name evidence="10" type="primary">AS3MT</name>
    <name evidence="10" type="ORF">P7K49_024371</name>
</gene>
<protein>
    <recommendedName>
        <fullName evidence="5">Arsenite methyltransferase</fullName>
        <ecNumber evidence="4">2.1.1.137</ecNumber>
    </recommendedName>
</protein>
<keyword evidence="10" id="KW-0489">Methyltransferase</keyword>
<evidence type="ECO:0000256" key="1">
    <source>
        <dbReference type="ARBA" id="ARBA00022679"/>
    </source>
</evidence>
<keyword evidence="11" id="KW-1185">Reference proteome</keyword>
<comment type="catalytic activity">
    <reaction evidence="7">
        <text>arsenic triglutathione + 2 [thioredoxin]-dithiol + 2 S-adenosyl-L-methionine + H2O = dimethylarsinous acid + 2 [thioredoxin]-disulfide + 3 glutathione + 2 S-adenosyl-L-homocysteine + 2 H(+)</text>
        <dbReference type="Rhea" id="RHEA:69464"/>
        <dbReference type="Rhea" id="RHEA-COMP:10698"/>
        <dbReference type="Rhea" id="RHEA-COMP:10700"/>
        <dbReference type="ChEBI" id="CHEBI:15377"/>
        <dbReference type="ChEBI" id="CHEBI:15378"/>
        <dbReference type="ChEBI" id="CHEBI:23808"/>
        <dbReference type="ChEBI" id="CHEBI:29950"/>
        <dbReference type="ChEBI" id="CHEBI:50058"/>
        <dbReference type="ChEBI" id="CHEBI:57856"/>
        <dbReference type="ChEBI" id="CHEBI:57925"/>
        <dbReference type="ChEBI" id="CHEBI:59789"/>
        <dbReference type="ChEBI" id="CHEBI:183640"/>
        <dbReference type="EC" id="2.1.1.137"/>
    </reaction>
</comment>
<keyword evidence="1" id="KW-0808">Transferase</keyword>
<dbReference type="EMBL" id="JASSZA010000011">
    <property type="protein sequence ID" value="KAK2098920.1"/>
    <property type="molecule type" value="Genomic_DNA"/>
</dbReference>
<evidence type="ECO:0000256" key="7">
    <source>
        <dbReference type="ARBA" id="ARBA00047943"/>
    </source>
</evidence>
<dbReference type="Gene3D" id="3.40.50.150">
    <property type="entry name" value="Vaccinia Virus protein VP39"/>
    <property type="match status" value="1"/>
</dbReference>
<dbReference type="GO" id="GO:0008168">
    <property type="term" value="F:methyltransferase activity"/>
    <property type="evidence" value="ECO:0007669"/>
    <property type="project" value="UniProtKB-KW"/>
</dbReference>
<evidence type="ECO:0000256" key="8">
    <source>
        <dbReference type="ARBA" id="ARBA00048428"/>
    </source>
</evidence>
<dbReference type="PANTHER" id="PTHR43675:SF8">
    <property type="entry name" value="ARSENITE METHYLTRANSFERASE"/>
    <property type="match status" value="1"/>
</dbReference>
<evidence type="ECO:0000313" key="10">
    <source>
        <dbReference type="EMBL" id="KAK2098920.1"/>
    </source>
</evidence>
<dbReference type="GO" id="GO:0032259">
    <property type="term" value="P:methylation"/>
    <property type="evidence" value="ECO:0007669"/>
    <property type="project" value="UniProtKB-KW"/>
</dbReference>
<dbReference type="SUPFAM" id="SSF53335">
    <property type="entry name" value="S-adenosyl-L-methionine-dependent methyltransferases"/>
    <property type="match status" value="1"/>
</dbReference>
<dbReference type="InterPro" id="IPR029063">
    <property type="entry name" value="SAM-dependent_MTases_sf"/>
</dbReference>
<name>A0ABQ9UQ34_SAGOE</name>
<sequence length="87" mass="10217">MTKGQVEVAEKYLDYHMEKYGFQSSNVTFIHGHIEKLGQAGIKNESYDNIVSKCFINLVPDKQQVLQEAYRVLKVRRRVRSITFEHQ</sequence>
<proteinExistence type="inferred from homology"/>
<dbReference type="Pfam" id="PF13847">
    <property type="entry name" value="Methyltransf_31"/>
    <property type="match status" value="1"/>
</dbReference>
<evidence type="ECO:0000259" key="9">
    <source>
        <dbReference type="Pfam" id="PF13847"/>
    </source>
</evidence>